<evidence type="ECO:0000256" key="2">
    <source>
        <dbReference type="SAM" id="SignalP"/>
    </source>
</evidence>
<name>A0A1S3IAM9_LINAN</name>
<keyword evidence="1" id="KW-0812">Transmembrane</keyword>
<dbReference type="InParanoid" id="A0A1S3IAM9"/>
<evidence type="ECO:0000313" key="4">
    <source>
        <dbReference type="RefSeq" id="XP_013394911.1"/>
    </source>
</evidence>
<dbReference type="Proteomes" id="UP000085678">
    <property type="component" value="Unplaced"/>
</dbReference>
<feature type="signal peptide" evidence="2">
    <location>
        <begin position="1"/>
        <end position="27"/>
    </location>
</feature>
<evidence type="ECO:0000256" key="1">
    <source>
        <dbReference type="SAM" id="Phobius"/>
    </source>
</evidence>
<dbReference type="KEGG" id="lak:106162240"/>
<feature type="transmembrane region" description="Helical" evidence="1">
    <location>
        <begin position="177"/>
        <end position="195"/>
    </location>
</feature>
<keyword evidence="2" id="KW-0732">Signal</keyword>
<dbReference type="GeneID" id="106162240"/>
<evidence type="ECO:0000313" key="3">
    <source>
        <dbReference type="Proteomes" id="UP000085678"/>
    </source>
</evidence>
<accession>A0A1S3IAM9</accession>
<dbReference type="RefSeq" id="XP_013394911.1">
    <property type="nucleotide sequence ID" value="XM_013539457.1"/>
</dbReference>
<keyword evidence="3" id="KW-1185">Reference proteome</keyword>
<organism evidence="3 4">
    <name type="scientific">Lingula anatina</name>
    <name type="common">Brachiopod</name>
    <name type="synonym">Lingula unguis</name>
    <dbReference type="NCBI Taxonomy" id="7574"/>
    <lineage>
        <taxon>Eukaryota</taxon>
        <taxon>Metazoa</taxon>
        <taxon>Spiralia</taxon>
        <taxon>Lophotrochozoa</taxon>
        <taxon>Brachiopoda</taxon>
        <taxon>Linguliformea</taxon>
        <taxon>Lingulata</taxon>
        <taxon>Lingulida</taxon>
        <taxon>Linguloidea</taxon>
        <taxon>Lingulidae</taxon>
        <taxon>Lingula</taxon>
    </lineage>
</organism>
<proteinExistence type="predicted"/>
<feature type="chain" id="PRO_5010262707" evidence="2">
    <location>
        <begin position="28"/>
        <end position="199"/>
    </location>
</feature>
<reference evidence="4" key="1">
    <citation type="submission" date="2025-08" db="UniProtKB">
        <authorList>
            <consortium name="RefSeq"/>
        </authorList>
    </citation>
    <scope>IDENTIFICATION</scope>
    <source>
        <tissue evidence="4">Gonads</tissue>
    </source>
</reference>
<protein>
    <submittedName>
        <fullName evidence="4">Uncharacterized protein LOC106162240</fullName>
    </submittedName>
</protein>
<keyword evidence="1" id="KW-0472">Membrane</keyword>
<sequence length="199" mass="21216">MRLINTCTHVWLLHKFNSVFFLDLVTGEECYSCSSYTVKFDTDNILGSIVSTPINNALAKLPTDEDCEASRIASLGTTSCNGGCEKANVTMHFNVQFLGEHRVSVRTVSRGCANDASVGSSVLISDNGCRKPAGKDDLFPGADAVFKILESVGAPTLDRQTGEECVCRGNLCNSSTSLFACGILLASCLFLTAALKSVL</sequence>
<dbReference type="AlphaFoldDB" id="A0A1S3IAM9"/>
<gene>
    <name evidence="4" type="primary">LOC106162240</name>
</gene>
<keyword evidence="1" id="KW-1133">Transmembrane helix</keyword>